<evidence type="ECO:0000256" key="1">
    <source>
        <dbReference type="SAM" id="Phobius"/>
    </source>
</evidence>
<gene>
    <name evidence="2" type="ORF">LACBIDRAFT_306951</name>
</gene>
<dbReference type="PANTHER" id="PTHR35043:SF7">
    <property type="entry name" value="TRANSCRIPTION FACTOR DOMAIN-CONTAINING PROTEIN"/>
    <property type="match status" value="1"/>
</dbReference>
<dbReference type="Proteomes" id="UP000001194">
    <property type="component" value="Unassembled WGS sequence"/>
</dbReference>
<proteinExistence type="predicted"/>
<feature type="transmembrane region" description="Helical" evidence="1">
    <location>
        <begin position="365"/>
        <end position="386"/>
    </location>
</feature>
<keyword evidence="3" id="KW-1185">Reference proteome</keyword>
<keyword evidence="1" id="KW-1133">Transmembrane helix</keyword>
<feature type="transmembrane region" description="Helical" evidence="1">
    <location>
        <begin position="393"/>
        <end position="417"/>
    </location>
</feature>
<dbReference type="AlphaFoldDB" id="B0DP14"/>
<name>B0DP14_LACBS</name>
<dbReference type="KEGG" id="lbc:LACBIDRAFT_306951"/>
<keyword evidence="1" id="KW-0472">Membrane</keyword>
<protein>
    <submittedName>
        <fullName evidence="2">Predicted protein</fullName>
    </submittedName>
</protein>
<dbReference type="GeneID" id="6081313"/>
<dbReference type="EMBL" id="DS547123">
    <property type="protein sequence ID" value="EDR03610.1"/>
    <property type="molecule type" value="Genomic_DNA"/>
</dbReference>
<dbReference type="InParanoid" id="B0DP14"/>
<organism evidence="3">
    <name type="scientific">Laccaria bicolor (strain S238N-H82 / ATCC MYA-4686)</name>
    <name type="common">Bicoloured deceiver</name>
    <name type="synonym">Laccaria laccata var. bicolor</name>
    <dbReference type="NCBI Taxonomy" id="486041"/>
    <lineage>
        <taxon>Eukaryota</taxon>
        <taxon>Fungi</taxon>
        <taxon>Dikarya</taxon>
        <taxon>Basidiomycota</taxon>
        <taxon>Agaricomycotina</taxon>
        <taxon>Agaricomycetes</taxon>
        <taxon>Agaricomycetidae</taxon>
        <taxon>Agaricales</taxon>
        <taxon>Agaricineae</taxon>
        <taxon>Hydnangiaceae</taxon>
        <taxon>Laccaria</taxon>
    </lineage>
</organism>
<sequence length="467" mass="52639">MLWFLLLVTRISAAPLQTACTTPDLAGPSCVCPFNQGQRSLWDIIWGCLVTIFACTWISVHPNIPKAGGPWWKSLASRLKIMFYAIMTPEMVIWWAMRQWLGAGDIAKRHKDKGWKRIHGYFVQMGGFVLYQGKTALYPLSIAEMETLERAGKMEWPETTSEDIEDRSKGDYLAKGVVILQSLWFVTQCIARAVNHIMLTELELSTAGFAVLNGVMYFYWWNKPLDVRVPIRVQLLQPERTSRVHGEMITGEGDSTDEVLYTGPASPGVISPFHRDVEARLVGPYSTVPVIGDHRNWLSKATDNFSRDVHIHGILWTLWNRILYRPFAVLLGPLRDMGVQLDLDKSRHHVPTFHASGTDGHYDRFSIVAVAVVFGAIHCLAWSFHFATRGEQFIWRVASLSIASVPVAMFACVWILPFDIAEFITILLGLAYILARGALLVLAVTQLRSLPASAFDTVNWTTFIPHL</sequence>
<evidence type="ECO:0000313" key="2">
    <source>
        <dbReference type="EMBL" id="EDR03610.1"/>
    </source>
</evidence>
<keyword evidence="1" id="KW-0812">Transmembrane</keyword>
<dbReference type="OrthoDB" id="9451547at2759"/>
<dbReference type="RefSeq" id="XP_001885758.1">
    <property type="nucleotide sequence ID" value="XM_001885723.1"/>
</dbReference>
<dbReference type="HOGENOM" id="CLU_022883_6_1_1"/>
<dbReference type="PANTHER" id="PTHR35043">
    <property type="entry name" value="TRANSCRIPTION FACTOR DOMAIN-CONTAINING PROTEIN"/>
    <property type="match status" value="1"/>
</dbReference>
<evidence type="ECO:0000313" key="3">
    <source>
        <dbReference type="Proteomes" id="UP000001194"/>
    </source>
</evidence>
<accession>B0DP14</accession>
<reference evidence="2 3" key="1">
    <citation type="journal article" date="2008" name="Nature">
        <title>The genome of Laccaria bicolor provides insights into mycorrhizal symbiosis.</title>
        <authorList>
            <person name="Martin F."/>
            <person name="Aerts A."/>
            <person name="Ahren D."/>
            <person name="Brun A."/>
            <person name="Danchin E.G.J."/>
            <person name="Duchaussoy F."/>
            <person name="Gibon J."/>
            <person name="Kohler A."/>
            <person name="Lindquist E."/>
            <person name="Pereda V."/>
            <person name="Salamov A."/>
            <person name="Shapiro H.J."/>
            <person name="Wuyts J."/>
            <person name="Blaudez D."/>
            <person name="Buee M."/>
            <person name="Brokstein P."/>
            <person name="Canbaeck B."/>
            <person name="Cohen D."/>
            <person name="Courty P.E."/>
            <person name="Coutinho P.M."/>
            <person name="Delaruelle C."/>
            <person name="Detter J.C."/>
            <person name="Deveau A."/>
            <person name="DiFazio S."/>
            <person name="Duplessis S."/>
            <person name="Fraissinet-Tachet L."/>
            <person name="Lucic E."/>
            <person name="Frey-Klett P."/>
            <person name="Fourrey C."/>
            <person name="Feussner I."/>
            <person name="Gay G."/>
            <person name="Grimwood J."/>
            <person name="Hoegger P.J."/>
            <person name="Jain P."/>
            <person name="Kilaru S."/>
            <person name="Labbe J."/>
            <person name="Lin Y.C."/>
            <person name="Legue V."/>
            <person name="Le Tacon F."/>
            <person name="Marmeisse R."/>
            <person name="Melayah D."/>
            <person name="Montanini B."/>
            <person name="Muratet M."/>
            <person name="Nehls U."/>
            <person name="Niculita-Hirzel H."/>
            <person name="Oudot-Le Secq M.P."/>
            <person name="Peter M."/>
            <person name="Quesneville H."/>
            <person name="Rajashekar B."/>
            <person name="Reich M."/>
            <person name="Rouhier N."/>
            <person name="Schmutz J."/>
            <person name="Yin T."/>
            <person name="Chalot M."/>
            <person name="Henrissat B."/>
            <person name="Kuees U."/>
            <person name="Lucas S."/>
            <person name="Van de Peer Y."/>
            <person name="Podila G.K."/>
            <person name="Polle A."/>
            <person name="Pukkila P.J."/>
            <person name="Richardson P.M."/>
            <person name="Rouze P."/>
            <person name="Sanders I.R."/>
            <person name="Stajich J.E."/>
            <person name="Tunlid A."/>
            <person name="Tuskan G."/>
            <person name="Grigoriev I.V."/>
        </authorList>
    </citation>
    <scope>NUCLEOTIDE SEQUENCE [LARGE SCALE GENOMIC DNA]</scope>
    <source>
        <strain evidence="3">S238N-H82 / ATCC MYA-4686</strain>
    </source>
</reference>
<feature type="transmembrane region" description="Helical" evidence="1">
    <location>
        <begin position="423"/>
        <end position="444"/>
    </location>
</feature>